<name>A0A1X2IQ65_9FUNG</name>
<dbReference type="InterPro" id="IPR019236">
    <property type="entry name" value="APP1_cat"/>
</dbReference>
<dbReference type="InterPro" id="IPR052935">
    <property type="entry name" value="Mg2+_PAP"/>
</dbReference>
<comment type="caution">
    <text evidence="2">The sequence shown here is derived from an EMBL/GenBank/DDBJ whole genome shotgun (WGS) entry which is preliminary data.</text>
</comment>
<reference evidence="2 3" key="1">
    <citation type="submission" date="2016-07" db="EMBL/GenBank/DDBJ databases">
        <title>Pervasive Adenine N6-methylation of Active Genes in Fungi.</title>
        <authorList>
            <consortium name="DOE Joint Genome Institute"/>
            <person name="Mondo S.J."/>
            <person name="Dannebaum R.O."/>
            <person name="Kuo R.C."/>
            <person name="Labutti K."/>
            <person name="Haridas S."/>
            <person name="Kuo A."/>
            <person name="Salamov A."/>
            <person name="Ahrendt S.R."/>
            <person name="Lipzen A."/>
            <person name="Sullivan W."/>
            <person name="Andreopoulos W.B."/>
            <person name="Clum A."/>
            <person name="Lindquist E."/>
            <person name="Daum C."/>
            <person name="Ramamoorthy G.K."/>
            <person name="Gryganskyi A."/>
            <person name="Culley D."/>
            <person name="Magnuson J.K."/>
            <person name="James T.Y."/>
            <person name="O'Malley M.A."/>
            <person name="Stajich J.E."/>
            <person name="Spatafora J.W."/>
            <person name="Visel A."/>
            <person name="Grigoriev I.V."/>
        </authorList>
    </citation>
    <scope>NUCLEOTIDE SEQUENCE [LARGE SCALE GENOMIC DNA]</scope>
    <source>
        <strain evidence="2 3">NRRL 1336</strain>
    </source>
</reference>
<dbReference type="OrthoDB" id="2117591at2759"/>
<gene>
    <name evidence="2" type="ORF">BCR42DRAFT_408699</name>
</gene>
<dbReference type="Proteomes" id="UP000193560">
    <property type="component" value="Unassembled WGS sequence"/>
</dbReference>
<dbReference type="PANTHER" id="PTHR28208">
    <property type="entry name" value="PHOSPHATIDATE PHOSPHATASE APP1"/>
    <property type="match status" value="1"/>
</dbReference>
<keyword evidence="3" id="KW-1185">Reference proteome</keyword>
<feature type="domain" description="Phosphatidate phosphatase APP1 catalytic" evidence="1">
    <location>
        <begin position="3"/>
        <end position="125"/>
    </location>
</feature>
<dbReference type="AlphaFoldDB" id="A0A1X2IQ65"/>
<protein>
    <recommendedName>
        <fullName evidence="1">Phosphatidate phosphatase APP1 catalytic domain-containing protein</fullName>
    </recommendedName>
</protein>
<sequence length="248" mass="28170">MILQNTFFRKAKQVSGMSKVYQSWYSEGVAIHYVSNSPWQVYPALQEFLQDNQFPQGSIHLRLVSTQSLILGKPGKHKLDTITSILEDFPQRKFILIGDSGEIDPEIYAKIYHQYPDQIIKILIHDVTSARAIHADRQAASQPDGFYDSIKKFMAGELASTSSRPGRVNTSSEKAMDAMLNPEIHEDQQQIMDPNIPLKTKLEQFEQRMYTVSAGMRYGVFTVFSMASQLLLDPQVAEEIYMSKKSSP</sequence>
<evidence type="ECO:0000259" key="1">
    <source>
        <dbReference type="Pfam" id="PF09949"/>
    </source>
</evidence>
<dbReference type="STRING" id="90262.A0A1X2IQ65"/>
<evidence type="ECO:0000313" key="3">
    <source>
        <dbReference type="Proteomes" id="UP000193560"/>
    </source>
</evidence>
<dbReference type="EMBL" id="MCGE01000006">
    <property type="protein sequence ID" value="ORZ20408.1"/>
    <property type="molecule type" value="Genomic_DNA"/>
</dbReference>
<accession>A0A1X2IQ65</accession>
<proteinExistence type="predicted"/>
<dbReference type="GO" id="GO:0008195">
    <property type="term" value="F:phosphatidate phosphatase activity"/>
    <property type="evidence" value="ECO:0007669"/>
    <property type="project" value="InterPro"/>
</dbReference>
<organism evidence="2 3">
    <name type="scientific">Absidia repens</name>
    <dbReference type="NCBI Taxonomy" id="90262"/>
    <lineage>
        <taxon>Eukaryota</taxon>
        <taxon>Fungi</taxon>
        <taxon>Fungi incertae sedis</taxon>
        <taxon>Mucoromycota</taxon>
        <taxon>Mucoromycotina</taxon>
        <taxon>Mucoromycetes</taxon>
        <taxon>Mucorales</taxon>
        <taxon>Cunninghamellaceae</taxon>
        <taxon>Absidia</taxon>
    </lineage>
</organism>
<dbReference type="Pfam" id="PF09949">
    <property type="entry name" value="APP1_cat"/>
    <property type="match status" value="1"/>
</dbReference>
<evidence type="ECO:0000313" key="2">
    <source>
        <dbReference type="EMBL" id="ORZ20408.1"/>
    </source>
</evidence>
<dbReference type="PANTHER" id="PTHR28208:SF3">
    <property type="entry name" value="PHOSPHATIDATE PHOSPHATASE APP1"/>
    <property type="match status" value="1"/>
</dbReference>